<keyword evidence="2" id="KW-0732">Signal</keyword>
<evidence type="ECO:0000259" key="3">
    <source>
        <dbReference type="Pfam" id="PF00094"/>
    </source>
</evidence>
<dbReference type="Pfam" id="PF00094">
    <property type="entry name" value="VWD"/>
    <property type="match status" value="1"/>
</dbReference>
<keyword evidence="5" id="KW-1185">Reference proteome</keyword>
<gene>
    <name evidence="4" type="ORF">CYCCA115_LOCUS4703</name>
</gene>
<dbReference type="Proteomes" id="UP001295423">
    <property type="component" value="Unassembled WGS sequence"/>
</dbReference>
<reference evidence="4" key="1">
    <citation type="submission" date="2023-08" db="EMBL/GenBank/DDBJ databases">
        <authorList>
            <person name="Audoor S."/>
            <person name="Bilcke G."/>
        </authorList>
    </citation>
    <scope>NUCLEOTIDE SEQUENCE</scope>
</reference>
<feature type="signal peptide" evidence="2">
    <location>
        <begin position="1"/>
        <end position="19"/>
    </location>
</feature>
<organism evidence="4 5">
    <name type="scientific">Cylindrotheca closterium</name>
    <dbReference type="NCBI Taxonomy" id="2856"/>
    <lineage>
        <taxon>Eukaryota</taxon>
        <taxon>Sar</taxon>
        <taxon>Stramenopiles</taxon>
        <taxon>Ochrophyta</taxon>
        <taxon>Bacillariophyta</taxon>
        <taxon>Bacillariophyceae</taxon>
        <taxon>Bacillariophycidae</taxon>
        <taxon>Bacillariales</taxon>
        <taxon>Bacillariaceae</taxon>
        <taxon>Cylindrotheca</taxon>
    </lineage>
</organism>
<comment type="caution">
    <text evidence="4">The sequence shown here is derived from an EMBL/GenBank/DDBJ whole genome shotgun (WGS) entry which is preliminary data.</text>
</comment>
<dbReference type="AlphaFoldDB" id="A0AAD2CIF0"/>
<protein>
    <recommendedName>
        <fullName evidence="3">VWFD domain-containing protein</fullName>
    </recommendedName>
</protein>
<accession>A0AAD2CIF0</accession>
<feature type="domain" description="VWFD" evidence="3">
    <location>
        <begin position="73"/>
        <end position="218"/>
    </location>
</feature>
<sequence>MKFELIITLLSTVLLHARASGRSGDVTSTTTKKKKNNNNKGHEGKEIEYDTTFNGEGLSAAIRSPLLPPGGGGNTHIITWNNEHYKYDGQCDVVMMKDEVFAQGLGLHVHIRTKIVGYWSYIQSIAIQIGNDILEIEGSTIADEQAHYWINYEYQGDLDNFAGFSVTQSAPSAYKRHYTIDLNPNSSIVVQVYKEFVRLQFNGDESVFGNTVGLLGDYMTGKTHARDGITAIDDFTNLGDQWQVLPYEKRLFREASRPQFPEPCWKPKDPRGERRRHLADSQISYAQAEHACFRVMSDPLSIKDCVNDILATQDLEMVGAYE</sequence>
<feature type="chain" id="PRO_5042126695" description="VWFD domain-containing protein" evidence="2">
    <location>
        <begin position="20"/>
        <end position="322"/>
    </location>
</feature>
<feature type="region of interest" description="Disordered" evidence="1">
    <location>
        <begin position="21"/>
        <end position="45"/>
    </location>
</feature>
<evidence type="ECO:0000313" key="5">
    <source>
        <dbReference type="Proteomes" id="UP001295423"/>
    </source>
</evidence>
<name>A0AAD2CIF0_9STRA</name>
<evidence type="ECO:0000256" key="1">
    <source>
        <dbReference type="SAM" id="MobiDB-lite"/>
    </source>
</evidence>
<evidence type="ECO:0000313" key="4">
    <source>
        <dbReference type="EMBL" id="CAJ1935368.1"/>
    </source>
</evidence>
<dbReference type="EMBL" id="CAKOGP040000458">
    <property type="protein sequence ID" value="CAJ1935368.1"/>
    <property type="molecule type" value="Genomic_DNA"/>
</dbReference>
<dbReference type="InterPro" id="IPR001846">
    <property type="entry name" value="VWF_type-D"/>
</dbReference>
<evidence type="ECO:0000256" key="2">
    <source>
        <dbReference type="SAM" id="SignalP"/>
    </source>
</evidence>
<proteinExistence type="predicted"/>